<dbReference type="AlphaFoldDB" id="F6DPT4"/>
<dbReference type="Pfam" id="PF00571">
    <property type="entry name" value="CBS"/>
    <property type="match status" value="2"/>
</dbReference>
<evidence type="ECO:0000256" key="1">
    <source>
        <dbReference type="ARBA" id="ARBA00023122"/>
    </source>
</evidence>
<dbReference type="PANTHER" id="PTHR43080:SF2">
    <property type="entry name" value="CBS DOMAIN-CONTAINING PROTEIN"/>
    <property type="match status" value="1"/>
</dbReference>
<accession>F6DPT4</accession>
<dbReference type="InterPro" id="IPR051257">
    <property type="entry name" value="Diverse_CBS-Domain"/>
</dbReference>
<dbReference type="RefSeq" id="WP_013842529.1">
    <property type="nucleotide sequence ID" value="NC_015589.1"/>
</dbReference>
<dbReference type="Proteomes" id="UP000009234">
    <property type="component" value="Chromosome"/>
</dbReference>
<feature type="domain" description="CBS" evidence="3">
    <location>
        <begin position="96"/>
        <end position="153"/>
    </location>
</feature>
<dbReference type="PANTHER" id="PTHR43080">
    <property type="entry name" value="CBS DOMAIN-CONTAINING PROTEIN CBSX3, MITOCHONDRIAL"/>
    <property type="match status" value="1"/>
</dbReference>
<dbReference type="EMBL" id="CP002780">
    <property type="protein sequence ID" value="AEG60773.1"/>
    <property type="molecule type" value="Genomic_DNA"/>
</dbReference>
<evidence type="ECO:0000256" key="2">
    <source>
        <dbReference type="PROSITE-ProRule" id="PRU00703"/>
    </source>
</evidence>
<reference evidence="5" key="1">
    <citation type="submission" date="2011-05" db="EMBL/GenBank/DDBJ databases">
        <title>Complete sequence of Desulfotomaculum ruminis DSM 2154.</title>
        <authorList>
            <person name="Lucas S."/>
            <person name="Copeland A."/>
            <person name="Lapidus A."/>
            <person name="Cheng J.-F."/>
            <person name="Goodwin L."/>
            <person name="Pitluck S."/>
            <person name="Lu M."/>
            <person name="Detter J.C."/>
            <person name="Han C."/>
            <person name="Tapia R."/>
            <person name="Land M."/>
            <person name="Hauser L."/>
            <person name="Kyrpides N."/>
            <person name="Ivanova N."/>
            <person name="Mikhailova N."/>
            <person name="Pagani I."/>
            <person name="Stams A.J.M."/>
            <person name="Plugge C.M."/>
            <person name="Muyzer G."/>
            <person name="Kuever J."/>
            <person name="Parshina S.N."/>
            <person name="Ivanova A.E."/>
            <person name="Nazina T.N."/>
            <person name="Brambilla E."/>
            <person name="Spring S."/>
            <person name="Klenk H.-P."/>
            <person name="Woyke T."/>
        </authorList>
    </citation>
    <scope>NUCLEOTIDE SEQUENCE [LARGE SCALE GENOMIC DNA]</scope>
    <source>
        <strain evidence="5">ATCC 23193 / DSM 2154 / NCIB 8452 / DL</strain>
    </source>
</reference>
<proteinExistence type="predicted"/>
<feature type="domain" description="CBS" evidence="3">
    <location>
        <begin position="8"/>
        <end position="67"/>
    </location>
</feature>
<evidence type="ECO:0000313" key="5">
    <source>
        <dbReference type="Proteomes" id="UP000009234"/>
    </source>
</evidence>
<keyword evidence="5" id="KW-1185">Reference proteome</keyword>
<dbReference type="InterPro" id="IPR046342">
    <property type="entry name" value="CBS_dom_sf"/>
</dbReference>
<dbReference type="STRING" id="696281.Desru_2545"/>
<dbReference type="CDD" id="cd04586">
    <property type="entry name" value="CBS_pair_BON_assoc"/>
    <property type="match status" value="1"/>
</dbReference>
<dbReference type="OrthoDB" id="9790355at2"/>
<dbReference type="SMART" id="SM00116">
    <property type="entry name" value="CBS"/>
    <property type="match status" value="2"/>
</dbReference>
<reference evidence="4 5" key="2">
    <citation type="journal article" date="2012" name="Stand. Genomic Sci.">
        <title>Complete genome sequence of the sulfate-reducing firmicute Desulfotomaculum ruminis type strain (DL(T)).</title>
        <authorList>
            <person name="Spring S."/>
            <person name="Visser M."/>
            <person name="Lu M."/>
            <person name="Copeland A."/>
            <person name="Lapidus A."/>
            <person name="Lucas S."/>
            <person name="Cheng J.F."/>
            <person name="Han C."/>
            <person name="Tapia R."/>
            <person name="Goodwin L.A."/>
            <person name="Pitluck S."/>
            <person name="Ivanova N."/>
            <person name="Land M."/>
            <person name="Hauser L."/>
            <person name="Larimer F."/>
            <person name="Rohde M."/>
            <person name="Goker M."/>
            <person name="Detter J.C."/>
            <person name="Kyrpides N.C."/>
            <person name="Woyke T."/>
            <person name="Schaap P.J."/>
            <person name="Plugge C.M."/>
            <person name="Muyzer G."/>
            <person name="Kuever J."/>
            <person name="Pereira I.A."/>
            <person name="Parshina S.N."/>
            <person name="Bernier-Latmani R."/>
            <person name="Stams A.J."/>
            <person name="Klenk H.P."/>
        </authorList>
    </citation>
    <scope>NUCLEOTIDE SEQUENCE [LARGE SCALE GENOMIC DNA]</scope>
    <source>
        <strain evidence="5">ATCC 23193 / DSM 2154 / NCIB 8452 / DL</strain>
    </source>
</reference>
<gene>
    <name evidence="4" type="ordered locus">Desru_2545</name>
</gene>
<evidence type="ECO:0000259" key="3">
    <source>
        <dbReference type="PROSITE" id="PS51371"/>
    </source>
</evidence>
<dbReference type="KEGG" id="dru:Desru_2545"/>
<name>F6DPT4_DESRL</name>
<dbReference type="PROSITE" id="PS51371">
    <property type="entry name" value="CBS"/>
    <property type="match status" value="2"/>
</dbReference>
<dbReference type="Gene3D" id="3.10.580.10">
    <property type="entry name" value="CBS-domain"/>
    <property type="match status" value="1"/>
</dbReference>
<dbReference type="eggNOG" id="COG2524">
    <property type="taxonomic scope" value="Bacteria"/>
</dbReference>
<dbReference type="SUPFAM" id="SSF54631">
    <property type="entry name" value="CBS-domain pair"/>
    <property type="match status" value="1"/>
</dbReference>
<dbReference type="InterPro" id="IPR000644">
    <property type="entry name" value="CBS_dom"/>
</dbReference>
<keyword evidence="1 2" id="KW-0129">CBS domain</keyword>
<evidence type="ECO:0000313" key="4">
    <source>
        <dbReference type="EMBL" id="AEG60773.1"/>
    </source>
</evidence>
<organism evidence="4 5">
    <name type="scientific">Desulforamulus ruminis (strain ATCC 23193 / DSM 2154 / NCIMB 8452 / DL)</name>
    <name type="common">Desulfotomaculum ruminis</name>
    <dbReference type="NCBI Taxonomy" id="696281"/>
    <lineage>
        <taxon>Bacteria</taxon>
        <taxon>Bacillati</taxon>
        <taxon>Bacillota</taxon>
        <taxon>Clostridia</taxon>
        <taxon>Eubacteriales</taxon>
        <taxon>Peptococcaceae</taxon>
        <taxon>Desulforamulus</taxon>
    </lineage>
</organism>
<protein>
    <submittedName>
        <fullName evidence="4">CBS domain containing protein</fullName>
    </submittedName>
</protein>
<dbReference type="HOGENOM" id="CLU_040681_9_0_9"/>
<sequence length="158" mass="17895">MVNAGQLMKKDIYTVREEEKVHDLLKVFVEKQVSGVPVVGKDHTLAGIITEADILRQIHQPPSFIDFVNYFVVLDSDRVITGQIMEMLNRPVKDLMTKDVITVDEETSLAKISQILSRRKFKKLPVVDGQKLVGVINRSDVIGYLVKEFLLKKTDSSI</sequence>